<keyword evidence="13" id="KW-0479">Metal-binding</keyword>
<dbReference type="GO" id="GO:0005524">
    <property type="term" value="F:ATP binding"/>
    <property type="evidence" value="ECO:0007669"/>
    <property type="project" value="InterPro"/>
</dbReference>
<evidence type="ECO:0000256" key="16">
    <source>
        <dbReference type="ARBA" id="ARBA00023029"/>
    </source>
</evidence>
<dbReference type="Gene3D" id="3.20.20.100">
    <property type="entry name" value="NADP-dependent oxidoreductase domain"/>
    <property type="match status" value="1"/>
</dbReference>
<keyword evidence="20" id="KW-0807">Transducer</keyword>
<evidence type="ECO:0000256" key="14">
    <source>
        <dbReference type="ARBA" id="ARBA00022842"/>
    </source>
</evidence>
<dbReference type="GO" id="GO:0016491">
    <property type="term" value="F:oxidoreductase activity"/>
    <property type="evidence" value="ECO:0007669"/>
    <property type="project" value="UniProtKB-KW"/>
</dbReference>
<dbReference type="InterPro" id="IPR036812">
    <property type="entry name" value="NAD(P)_OxRdtase_dom_sf"/>
</dbReference>
<dbReference type="GO" id="GO:0007186">
    <property type="term" value="P:G protein-coupled receptor signaling pathway"/>
    <property type="evidence" value="ECO:0007669"/>
    <property type="project" value="InterPro"/>
</dbReference>
<dbReference type="Gene3D" id="1.10.10.10">
    <property type="entry name" value="Winged helix-like DNA-binding domain superfamily/Winged helix DNA-binding domain"/>
    <property type="match status" value="1"/>
</dbReference>
<feature type="domain" description="G protein gamma" evidence="25">
    <location>
        <begin position="368"/>
        <end position="441"/>
    </location>
</feature>
<proteinExistence type="inferred from homology"/>
<keyword evidence="15" id="KW-0560">Oxidoreductase</keyword>
<comment type="cofactor">
    <cofactor evidence="2">
        <name>Mg(2+)</name>
        <dbReference type="ChEBI" id="CHEBI:18420"/>
    </cofactor>
</comment>
<dbReference type="PANTHER" id="PTHR43625:SF40">
    <property type="entry name" value="ALDO-KETO REDUCTASE YAKC [NADP(+)]"/>
    <property type="match status" value="1"/>
</dbReference>
<keyword evidence="16 24" id="KW-0799">Topoisomerase</keyword>
<dbReference type="Pfam" id="PF00631">
    <property type="entry name" value="G-gamma"/>
    <property type="match status" value="1"/>
</dbReference>
<feature type="active site" description="O-(5'-phospho-DNA)-tyrosine intermediate" evidence="24">
    <location>
        <position position="205"/>
    </location>
</feature>
<dbReference type="InterPro" id="IPR013049">
    <property type="entry name" value="Spo11/TopoVI_A_N"/>
</dbReference>
<dbReference type="SUPFAM" id="SSF48670">
    <property type="entry name" value="Transducin (heterotrimeric G protein), gamma chain"/>
    <property type="match status" value="1"/>
</dbReference>
<dbReference type="PANTHER" id="PTHR43625">
    <property type="entry name" value="AFLATOXIN B1 ALDEHYDE REDUCTASE"/>
    <property type="match status" value="1"/>
</dbReference>
<organism evidence="26 27">
    <name type="scientific">Bifiguratus adelaidae</name>
    <dbReference type="NCBI Taxonomy" id="1938954"/>
    <lineage>
        <taxon>Eukaryota</taxon>
        <taxon>Fungi</taxon>
        <taxon>Fungi incertae sedis</taxon>
        <taxon>Mucoromycota</taxon>
        <taxon>Mucoromycotina</taxon>
        <taxon>Endogonomycetes</taxon>
        <taxon>Endogonales</taxon>
        <taxon>Endogonales incertae sedis</taxon>
        <taxon>Bifiguratus</taxon>
    </lineage>
</organism>
<dbReference type="InterPro" id="IPR023210">
    <property type="entry name" value="NADP_OxRdtase_dom"/>
</dbReference>
<evidence type="ECO:0000256" key="17">
    <source>
        <dbReference type="ARBA" id="ARBA00023125"/>
    </source>
</evidence>
<dbReference type="OrthoDB" id="19232at2759"/>
<evidence type="ECO:0000256" key="21">
    <source>
        <dbReference type="ARBA" id="ARBA00023235"/>
    </source>
</evidence>
<evidence type="ECO:0000256" key="1">
    <source>
        <dbReference type="ARBA" id="ARBA00000185"/>
    </source>
</evidence>
<keyword evidence="19" id="KW-0564">Palmitate</keyword>
<evidence type="ECO:0000256" key="11">
    <source>
        <dbReference type="ARBA" id="ARBA00022679"/>
    </source>
</evidence>
<evidence type="ECO:0000256" key="15">
    <source>
        <dbReference type="ARBA" id="ARBA00023002"/>
    </source>
</evidence>
<dbReference type="Gene3D" id="3.40.1360.10">
    <property type="match status" value="1"/>
</dbReference>
<dbReference type="InterPro" id="IPR036388">
    <property type="entry name" value="WH-like_DNA-bd_sf"/>
</dbReference>
<dbReference type="GO" id="GO:0003677">
    <property type="term" value="F:DNA binding"/>
    <property type="evidence" value="ECO:0007669"/>
    <property type="project" value="UniProtKB-UniRule"/>
</dbReference>
<keyword evidence="18" id="KW-0472">Membrane</keyword>
<sequence length="894" mass="99226">MSSDDLLQFDDLPDPLPSSDLESMVDIPTTSELASHADSWFDLTSDGIDTCLPGAQSLAPTQSTAYTQRVVKRGLTEDETDIRLAKKVKVKEEKVPCEPAAAPSLQATVFRSREWILDYLHQMVLEALEDFRSDGVLRLKTGRRGKAPLKRLTKKHEGSADNDTRVLRFPSRQSGRVLTVHLRVMELVYEAVLNGTFTTKRDIYYKDVGLFGSQTMVDQAIADLCSYLNVPRYCLNVTASSKGLIFGAIVFHKRNGTVIDCNGCPSLSAQVPDMDDIDTLEPIEAIDEQGQLIPMFEQTTKIEVTAQFVLVIEKEATFRHLLSINFTSQIEMPCILITGKGYPVVLSLSRRSMAEFSGYTDHMDTSQRQQNISEAKLKRLLQVNQRLKADLELTRVPVSEACNSLIAYCRNTRDPLLPSIWGPVEKSQDPFAPASTGGGCSGDQVGIQRVMRDMEALGGLDWYQKASQLGQSKQRGGDSSKWLIQSLKQLGLAQKVLEEDGTRRKLRLMDVGALYPDNYASYASFIDAVPMDLNPQSPEIIKQDLLELQPPDISSSTRDSCPSSSMSAQAIIKEIGKTGVKTPAIGLGCMGMSMAYGAPDQEESYRVLNRAIELGCTHWDTSNIYGNGHNEELLRPFLQKHREKIFLATKFGISLDRRGANGDPAYVRQCCEESLKRLGIDTIDLYYIHRIDPNTPIEKTVEAMAQLVKEGKVRFLGLSECSAQTLRRAHAVHPITAVQMEYSPWEVFIETNGVLEACRELGITVVAYSPLGRGFLTGAIKSPDDFAEDDFRRHVPRFQGENFKKNLELVRKLEALAKSKGCSAAELTLAWVIAQGPEFVAIPGTKRVKYLEQNCAANKVQLTPQDLQAIRDIIASIPSVGNRYPDVMMGNLGH</sequence>
<evidence type="ECO:0000256" key="10">
    <source>
        <dbReference type="ARBA" id="ARBA00022603"/>
    </source>
</evidence>
<dbReference type="AlphaFoldDB" id="A0A261Y1E0"/>
<evidence type="ECO:0000256" key="24">
    <source>
        <dbReference type="PROSITE-ProRule" id="PRU01385"/>
    </source>
</evidence>
<dbReference type="SUPFAM" id="SSF56726">
    <property type="entry name" value="DNA topoisomerase IV, alpha subunit"/>
    <property type="match status" value="1"/>
</dbReference>
<keyword evidence="12" id="KW-0949">S-adenosyl-L-methionine</keyword>
<evidence type="ECO:0000256" key="3">
    <source>
        <dbReference type="ARBA" id="ARBA00004170"/>
    </source>
</evidence>
<keyword evidence="27" id="KW-1185">Reference proteome</keyword>
<comment type="catalytic activity">
    <reaction evidence="1 24">
        <text>ATP-dependent breakage, passage and rejoining of double-stranded DNA.</text>
        <dbReference type="EC" id="5.6.2.2"/>
    </reaction>
</comment>
<keyword evidence="14" id="KW-0460">Magnesium</keyword>
<evidence type="ECO:0000256" key="19">
    <source>
        <dbReference type="ARBA" id="ARBA00023139"/>
    </source>
</evidence>
<dbReference type="PROSITE" id="PS50058">
    <property type="entry name" value="G_PROTEIN_GAMMA"/>
    <property type="match status" value="1"/>
</dbReference>
<evidence type="ECO:0000313" key="26">
    <source>
        <dbReference type="EMBL" id="OZJ04416.1"/>
    </source>
</evidence>
<dbReference type="SMART" id="SM01224">
    <property type="entry name" value="G_gamma"/>
    <property type="match status" value="1"/>
</dbReference>
<evidence type="ECO:0000256" key="18">
    <source>
        <dbReference type="ARBA" id="ARBA00023136"/>
    </source>
</evidence>
<keyword evidence="11" id="KW-0808">Transferase</keyword>
<evidence type="ECO:0000313" key="27">
    <source>
        <dbReference type="Proteomes" id="UP000242875"/>
    </source>
</evidence>
<evidence type="ECO:0000256" key="8">
    <source>
        <dbReference type="ARBA" id="ARBA00016111"/>
    </source>
</evidence>
<dbReference type="GO" id="GO:0005694">
    <property type="term" value="C:chromosome"/>
    <property type="evidence" value="ECO:0007669"/>
    <property type="project" value="InterPro"/>
</dbReference>
<evidence type="ECO:0000256" key="4">
    <source>
        <dbReference type="ARBA" id="ARBA00006559"/>
    </source>
</evidence>
<keyword evidence="22" id="KW-0449">Lipoprotein</keyword>
<dbReference type="EC" id="5.6.2.2" evidence="7"/>
<dbReference type="InterPro" id="IPR036284">
    <property type="entry name" value="GGL_sf"/>
</dbReference>
<comment type="similarity">
    <text evidence="4 24">Belongs to the TOP6A family.</text>
</comment>
<dbReference type="Gene3D" id="4.10.260.10">
    <property type="entry name" value="Transducin (heterotrimeric G protein), gamma chain"/>
    <property type="match status" value="1"/>
</dbReference>
<dbReference type="GO" id="GO:0046872">
    <property type="term" value="F:metal ion binding"/>
    <property type="evidence" value="ECO:0007669"/>
    <property type="project" value="UniProtKB-KW"/>
</dbReference>
<evidence type="ECO:0000256" key="23">
    <source>
        <dbReference type="ARBA" id="ARBA00023289"/>
    </source>
</evidence>
<dbReference type="CDD" id="cd19076">
    <property type="entry name" value="AKR_AKR13A_13D"/>
    <property type="match status" value="1"/>
</dbReference>
<keyword evidence="9" id="KW-0488">Methylation</keyword>
<dbReference type="PRINTS" id="PR01550">
    <property type="entry name" value="TOP6AFAMILY"/>
</dbReference>
<dbReference type="FunFam" id="4.10.260.10:FF:000003">
    <property type="entry name" value="G-protein complex gamma subunit Ste18/GpgA"/>
    <property type="match status" value="1"/>
</dbReference>
<evidence type="ECO:0000256" key="9">
    <source>
        <dbReference type="ARBA" id="ARBA00022481"/>
    </source>
</evidence>
<dbReference type="InterPro" id="IPR034136">
    <property type="entry name" value="TOPRIM_Topo6A/Spo11"/>
</dbReference>
<dbReference type="EMBL" id="MVBO01000041">
    <property type="protein sequence ID" value="OZJ04416.1"/>
    <property type="molecule type" value="Genomic_DNA"/>
</dbReference>
<dbReference type="GO" id="GO:0003918">
    <property type="term" value="F:DNA topoisomerase type II (double strand cut, ATP-hydrolyzing) activity"/>
    <property type="evidence" value="ECO:0007669"/>
    <property type="project" value="UniProtKB-UniRule"/>
</dbReference>
<dbReference type="GO" id="GO:0006259">
    <property type="term" value="P:DNA metabolic process"/>
    <property type="evidence" value="ECO:0007669"/>
    <property type="project" value="InterPro"/>
</dbReference>
<comment type="subunit">
    <text evidence="6">G proteins are composed of 3 units, alpha, beta and gamma.</text>
</comment>
<evidence type="ECO:0000256" key="5">
    <source>
        <dbReference type="ARBA" id="ARBA00007431"/>
    </source>
</evidence>
<dbReference type="GO" id="GO:0032259">
    <property type="term" value="P:methylation"/>
    <property type="evidence" value="ECO:0007669"/>
    <property type="project" value="UniProtKB-KW"/>
</dbReference>
<evidence type="ECO:0000256" key="13">
    <source>
        <dbReference type="ARBA" id="ARBA00022723"/>
    </source>
</evidence>
<reference evidence="26 27" key="1">
    <citation type="journal article" date="2017" name="Mycologia">
        <title>Bifiguratus adelaidae, gen. et sp. nov., a new member of Mucoromycotina in endophytic and soil-dwelling habitats.</title>
        <authorList>
            <person name="Torres-Cruz T.J."/>
            <person name="Billingsley Tobias T.L."/>
            <person name="Almatruk M."/>
            <person name="Hesse C."/>
            <person name="Kuske C.R."/>
            <person name="Desiro A."/>
            <person name="Benucci G.M."/>
            <person name="Bonito G."/>
            <person name="Stajich J.E."/>
            <person name="Dunlap C."/>
            <person name="Arnold A.E."/>
            <person name="Porras-Alfaro A."/>
        </authorList>
    </citation>
    <scope>NUCLEOTIDE SEQUENCE [LARGE SCALE GENOMIC DNA]</scope>
    <source>
        <strain evidence="26 27">AZ0501</strain>
    </source>
</reference>
<evidence type="ECO:0000256" key="7">
    <source>
        <dbReference type="ARBA" id="ARBA00012895"/>
    </source>
</evidence>
<evidence type="ECO:0000256" key="20">
    <source>
        <dbReference type="ARBA" id="ARBA00023224"/>
    </source>
</evidence>
<comment type="caution">
    <text evidence="26">The sequence shown here is derived from an EMBL/GenBank/DDBJ whole genome shotgun (WGS) entry which is preliminary data.</text>
</comment>
<dbReference type="InterPro" id="IPR050791">
    <property type="entry name" value="Aldo-Keto_reductase"/>
</dbReference>
<keyword evidence="23" id="KW-0636">Prenylation</keyword>
<evidence type="ECO:0000259" key="25">
    <source>
        <dbReference type="PROSITE" id="PS50058"/>
    </source>
</evidence>
<dbReference type="InterPro" id="IPR015898">
    <property type="entry name" value="G-protein_gamma-like_dom"/>
</dbReference>
<name>A0A261Y1E0_9FUNG</name>
<dbReference type="Pfam" id="PF00248">
    <property type="entry name" value="Aldo_ket_red"/>
    <property type="match status" value="1"/>
</dbReference>
<dbReference type="GO" id="GO:0016020">
    <property type="term" value="C:membrane"/>
    <property type="evidence" value="ECO:0007669"/>
    <property type="project" value="UniProtKB-SubCell"/>
</dbReference>
<evidence type="ECO:0000256" key="2">
    <source>
        <dbReference type="ARBA" id="ARBA00001946"/>
    </source>
</evidence>
<dbReference type="Pfam" id="PF21180">
    <property type="entry name" value="TOP6A-Spo11_Toprim"/>
    <property type="match status" value="1"/>
</dbReference>
<accession>A0A261Y1E0</accession>
<evidence type="ECO:0000256" key="22">
    <source>
        <dbReference type="ARBA" id="ARBA00023288"/>
    </source>
</evidence>
<evidence type="ECO:0000256" key="6">
    <source>
        <dbReference type="ARBA" id="ARBA00011581"/>
    </source>
</evidence>
<comment type="similarity">
    <text evidence="5">Belongs to the G protein gamma family.</text>
</comment>
<dbReference type="InterPro" id="IPR002815">
    <property type="entry name" value="Spo11/TopoVI_A"/>
</dbReference>
<keyword evidence="21 24" id="KW-0413">Isomerase</keyword>
<dbReference type="GO" id="GO:0008168">
    <property type="term" value="F:methyltransferase activity"/>
    <property type="evidence" value="ECO:0007669"/>
    <property type="project" value="UniProtKB-KW"/>
</dbReference>
<comment type="subcellular location">
    <subcellularLocation>
        <location evidence="3">Membrane</location>
        <topology evidence="3">Peripheral membrane protein</topology>
    </subcellularLocation>
</comment>
<dbReference type="GO" id="GO:0005737">
    <property type="term" value="C:cytoplasm"/>
    <property type="evidence" value="ECO:0007669"/>
    <property type="project" value="TreeGrafter"/>
</dbReference>
<dbReference type="Proteomes" id="UP000242875">
    <property type="component" value="Unassembled WGS sequence"/>
</dbReference>
<keyword evidence="17 24" id="KW-0238">DNA-binding</keyword>
<dbReference type="PROSITE" id="PS52041">
    <property type="entry name" value="TOPO_IIB"/>
    <property type="match status" value="1"/>
</dbReference>
<dbReference type="InterPro" id="IPR036078">
    <property type="entry name" value="Spo11/TopoVI_A_sf"/>
</dbReference>
<gene>
    <name evidence="26" type="ORF">BZG36_02914</name>
</gene>
<dbReference type="SUPFAM" id="SSF51430">
    <property type="entry name" value="NAD(P)-linked oxidoreductase"/>
    <property type="match status" value="1"/>
</dbReference>
<protein>
    <recommendedName>
        <fullName evidence="8">Guanine nucleotide-binding protein subunit gamma</fullName>
        <ecNumber evidence="7">5.6.2.2</ecNumber>
    </recommendedName>
</protein>
<dbReference type="Pfam" id="PF04406">
    <property type="entry name" value="TP6A_N"/>
    <property type="match status" value="1"/>
</dbReference>
<dbReference type="InterPro" id="IPR021867">
    <property type="entry name" value="Bmt2/SAMTOR"/>
</dbReference>
<evidence type="ECO:0000256" key="12">
    <source>
        <dbReference type="ARBA" id="ARBA00022691"/>
    </source>
</evidence>
<dbReference type="Pfam" id="PF11968">
    <property type="entry name" value="Bmt2"/>
    <property type="match status" value="1"/>
</dbReference>
<keyword evidence="10" id="KW-0489">Methyltransferase</keyword>